<sequence>MTMSLQTMLTSYAKKRPEEFPPGVIYKNSRKTYTFRHPFPKAIFHYILLPRIDGYDKWLAFPNIKSDLFADLRAFLAYTTQKEGIQVLTVVKRDADEMVKDVEQQMIEQFGFKWDVLVGFNTYPTISHMHLHIMSADLVSERWMKYKKHYNLFNPRVGIFRFLDEFLPWLDLSPEEYKKKIVSFGDELVQDYLKLVNESPLTCFRCGATMRTMPALNKHLKAEWDELRRRSLQEKEFEGLYTMEQEENNGQVQGTSAVNDHSNNPSQDNESEGNGNSQDQETSTADDTPNNANKDNEGDAEDGVQDGGSRKRSHRDGSQEVEEGHDPKRARATVGNQ</sequence>
<dbReference type="GO" id="GO:0003725">
    <property type="term" value="F:double-stranded RNA binding"/>
    <property type="evidence" value="ECO:0007669"/>
    <property type="project" value="TreeGrafter"/>
</dbReference>
<dbReference type="PANTHER" id="PTHR12486">
    <property type="entry name" value="APRATAXIN-RELATED"/>
    <property type="match status" value="1"/>
</dbReference>
<feature type="domain" description="Aprataxin C2HE/C2H2/C2HC zinc finger" evidence="2">
    <location>
        <begin position="180"/>
        <end position="226"/>
    </location>
</feature>
<dbReference type="GO" id="GO:0030983">
    <property type="term" value="F:mismatched DNA binding"/>
    <property type="evidence" value="ECO:0007669"/>
    <property type="project" value="TreeGrafter"/>
</dbReference>
<dbReference type="GO" id="GO:0000012">
    <property type="term" value="P:single strand break repair"/>
    <property type="evidence" value="ECO:0007669"/>
    <property type="project" value="TreeGrafter"/>
</dbReference>
<dbReference type="GO" id="GO:0033699">
    <property type="term" value="F:DNA 5'-adenosine monophosphate hydrolase activity"/>
    <property type="evidence" value="ECO:0007669"/>
    <property type="project" value="TreeGrafter"/>
</dbReference>
<dbReference type="SUPFAM" id="SSF54197">
    <property type="entry name" value="HIT-like"/>
    <property type="match status" value="1"/>
</dbReference>
<dbReference type="Pfam" id="PF11969">
    <property type="entry name" value="DcpS_C"/>
    <property type="match status" value="1"/>
</dbReference>
<dbReference type="InterPro" id="IPR032566">
    <property type="entry name" value="Znf-C2HE"/>
</dbReference>
<organism evidence="3 4">
    <name type="scientific">Agrocybe pediades</name>
    <dbReference type="NCBI Taxonomy" id="84607"/>
    <lineage>
        <taxon>Eukaryota</taxon>
        <taxon>Fungi</taxon>
        <taxon>Dikarya</taxon>
        <taxon>Basidiomycota</taxon>
        <taxon>Agaricomycotina</taxon>
        <taxon>Agaricomycetes</taxon>
        <taxon>Agaricomycetidae</taxon>
        <taxon>Agaricales</taxon>
        <taxon>Agaricineae</taxon>
        <taxon>Strophariaceae</taxon>
        <taxon>Agrocybe</taxon>
    </lineage>
</organism>
<evidence type="ECO:0000313" key="3">
    <source>
        <dbReference type="EMBL" id="KAF4614729.1"/>
    </source>
</evidence>
<feature type="region of interest" description="Disordered" evidence="1">
    <location>
        <begin position="248"/>
        <end position="337"/>
    </location>
</feature>
<keyword evidence="4" id="KW-1185">Reference proteome</keyword>
<dbReference type="GO" id="GO:0005634">
    <property type="term" value="C:nucleus"/>
    <property type="evidence" value="ECO:0007669"/>
    <property type="project" value="TreeGrafter"/>
</dbReference>
<evidence type="ECO:0000259" key="2">
    <source>
        <dbReference type="Pfam" id="PF16278"/>
    </source>
</evidence>
<dbReference type="GO" id="GO:1990165">
    <property type="term" value="F:single-strand break-containing DNA binding"/>
    <property type="evidence" value="ECO:0007669"/>
    <property type="project" value="TreeGrafter"/>
</dbReference>
<dbReference type="InterPro" id="IPR036265">
    <property type="entry name" value="HIT-like_sf"/>
</dbReference>
<accession>A0A8H4VNW7</accession>
<feature type="compositionally biased region" description="Basic and acidic residues" evidence="1">
    <location>
        <begin position="315"/>
        <end position="329"/>
    </location>
</feature>
<reference evidence="3 4" key="1">
    <citation type="submission" date="2019-12" db="EMBL/GenBank/DDBJ databases">
        <authorList>
            <person name="Floudas D."/>
            <person name="Bentzer J."/>
            <person name="Ahren D."/>
            <person name="Johansson T."/>
            <person name="Persson P."/>
            <person name="Tunlid A."/>
        </authorList>
    </citation>
    <scope>NUCLEOTIDE SEQUENCE [LARGE SCALE GENOMIC DNA]</scope>
    <source>
        <strain evidence="3 4">CBS 102.39</strain>
    </source>
</reference>
<feature type="compositionally biased region" description="Polar residues" evidence="1">
    <location>
        <begin position="248"/>
        <end position="293"/>
    </location>
</feature>
<proteinExistence type="predicted"/>
<comment type="caution">
    <text evidence="3">The sequence shown here is derived from an EMBL/GenBank/DDBJ whole genome shotgun (WGS) entry which is preliminary data.</text>
</comment>
<dbReference type="Pfam" id="PF16278">
    <property type="entry name" value="zf-C2HE"/>
    <property type="match status" value="1"/>
</dbReference>
<evidence type="ECO:0000313" key="4">
    <source>
        <dbReference type="Proteomes" id="UP000521872"/>
    </source>
</evidence>
<gene>
    <name evidence="3" type="ORF">D9613_003005</name>
</gene>
<dbReference type="GO" id="GO:0003697">
    <property type="term" value="F:single-stranded DNA binding"/>
    <property type="evidence" value="ECO:0007669"/>
    <property type="project" value="TreeGrafter"/>
</dbReference>
<dbReference type="Proteomes" id="UP000521872">
    <property type="component" value="Unassembled WGS sequence"/>
</dbReference>
<dbReference type="AlphaFoldDB" id="A0A8H4VNW7"/>
<dbReference type="Gene3D" id="3.30.428.10">
    <property type="entry name" value="HIT-like"/>
    <property type="match status" value="1"/>
</dbReference>
<protein>
    <recommendedName>
        <fullName evidence="2">Aprataxin C2HE/C2H2/C2HC zinc finger domain-containing protein</fullName>
    </recommendedName>
</protein>
<name>A0A8H4VNW7_9AGAR</name>
<dbReference type="EMBL" id="JAACJL010000044">
    <property type="protein sequence ID" value="KAF4614729.1"/>
    <property type="molecule type" value="Genomic_DNA"/>
</dbReference>
<evidence type="ECO:0000256" key="1">
    <source>
        <dbReference type="SAM" id="MobiDB-lite"/>
    </source>
</evidence>
<dbReference type="PANTHER" id="PTHR12486:SF4">
    <property type="entry name" value="APRATAXIN"/>
    <property type="match status" value="1"/>
</dbReference>